<dbReference type="EMBL" id="JAACJN010000006">
    <property type="protein sequence ID" value="KAF5392378.1"/>
    <property type="molecule type" value="Genomic_DNA"/>
</dbReference>
<dbReference type="Proteomes" id="UP000518752">
    <property type="component" value="Unassembled WGS sequence"/>
</dbReference>
<evidence type="ECO:0000313" key="1">
    <source>
        <dbReference type="EMBL" id="KAF5392378.1"/>
    </source>
</evidence>
<keyword evidence="2" id="KW-1185">Reference proteome</keyword>
<protein>
    <submittedName>
        <fullName evidence="1">Uncharacterized protein</fullName>
    </submittedName>
</protein>
<organism evidence="1 2">
    <name type="scientific">Collybiopsis confluens</name>
    <dbReference type="NCBI Taxonomy" id="2823264"/>
    <lineage>
        <taxon>Eukaryota</taxon>
        <taxon>Fungi</taxon>
        <taxon>Dikarya</taxon>
        <taxon>Basidiomycota</taxon>
        <taxon>Agaricomycotina</taxon>
        <taxon>Agaricomycetes</taxon>
        <taxon>Agaricomycetidae</taxon>
        <taxon>Agaricales</taxon>
        <taxon>Marasmiineae</taxon>
        <taxon>Omphalotaceae</taxon>
        <taxon>Collybiopsis</taxon>
    </lineage>
</organism>
<reference evidence="1 2" key="1">
    <citation type="journal article" date="2020" name="ISME J.">
        <title>Uncovering the hidden diversity of litter-decomposition mechanisms in mushroom-forming fungi.</title>
        <authorList>
            <person name="Floudas D."/>
            <person name="Bentzer J."/>
            <person name="Ahren D."/>
            <person name="Johansson T."/>
            <person name="Persson P."/>
            <person name="Tunlid A."/>
        </authorList>
    </citation>
    <scope>NUCLEOTIDE SEQUENCE [LARGE SCALE GENOMIC DNA]</scope>
    <source>
        <strain evidence="1 2">CBS 406.79</strain>
    </source>
</reference>
<evidence type="ECO:0000313" key="2">
    <source>
        <dbReference type="Proteomes" id="UP000518752"/>
    </source>
</evidence>
<sequence length="105" mass="11582">MSSPFRGIAIRRNRNLSMVAWQISTFFHDVLNSVDSPDIIEFGFQEVIDLELRRIAANGVLMGTAGENANGALSLSKKHREREGSGTMLLGLSDKVLGAYKRCLD</sequence>
<gene>
    <name evidence="1" type="ORF">D9757_001507</name>
</gene>
<comment type="caution">
    <text evidence="1">The sequence shown here is derived from an EMBL/GenBank/DDBJ whole genome shotgun (WGS) entry which is preliminary data.</text>
</comment>
<accession>A0A8H5MFR8</accession>
<name>A0A8H5MFR8_9AGAR</name>
<proteinExistence type="predicted"/>
<dbReference type="AlphaFoldDB" id="A0A8H5MFR8"/>
<dbReference type="OrthoDB" id="2248459at2759"/>